<dbReference type="GO" id="GO:0000978">
    <property type="term" value="F:RNA polymerase II cis-regulatory region sequence-specific DNA binding"/>
    <property type="evidence" value="ECO:0007669"/>
    <property type="project" value="TreeGrafter"/>
</dbReference>
<keyword evidence="13" id="KW-1185">Reference proteome</keyword>
<evidence type="ECO:0000256" key="1">
    <source>
        <dbReference type="ARBA" id="ARBA00004123"/>
    </source>
</evidence>
<evidence type="ECO:0000256" key="3">
    <source>
        <dbReference type="ARBA" id="ARBA00022737"/>
    </source>
</evidence>
<dbReference type="Pfam" id="PF00096">
    <property type="entry name" value="zf-C2H2"/>
    <property type="match status" value="2"/>
</dbReference>
<dbReference type="AlphaFoldDB" id="A0AA88L115"/>
<keyword evidence="3" id="KW-0677">Repeat</keyword>
<comment type="subcellular location">
    <subcellularLocation>
        <location evidence="1">Nucleus</location>
    </subcellularLocation>
</comment>
<evidence type="ECO:0000256" key="5">
    <source>
        <dbReference type="ARBA" id="ARBA00022833"/>
    </source>
</evidence>
<evidence type="ECO:0000256" key="6">
    <source>
        <dbReference type="ARBA" id="ARBA00023015"/>
    </source>
</evidence>
<name>A0AA88L115_ARTSF</name>
<evidence type="ECO:0000256" key="8">
    <source>
        <dbReference type="ARBA" id="ARBA00023242"/>
    </source>
</evidence>
<dbReference type="GO" id="GO:0005654">
    <property type="term" value="C:nucleoplasm"/>
    <property type="evidence" value="ECO:0007669"/>
    <property type="project" value="TreeGrafter"/>
</dbReference>
<accession>A0AA88L115</accession>
<keyword evidence="7" id="KW-0804">Transcription</keyword>
<dbReference type="GO" id="GO:0001227">
    <property type="term" value="F:DNA-binding transcription repressor activity, RNA polymerase II-specific"/>
    <property type="evidence" value="ECO:0007669"/>
    <property type="project" value="TreeGrafter"/>
</dbReference>
<keyword evidence="2" id="KW-0479">Metal-binding</keyword>
<keyword evidence="6" id="KW-0805">Transcription regulation</keyword>
<evidence type="ECO:0000313" key="13">
    <source>
        <dbReference type="Proteomes" id="UP001187531"/>
    </source>
</evidence>
<dbReference type="InterPro" id="IPR013087">
    <property type="entry name" value="Znf_C2H2_type"/>
</dbReference>
<keyword evidence="8" id="KW-0539">Nucleus</keyword>
<dbReference type="PROSITE" id="PS00028">
    <property type="entry name" value="ZINC_FINGER_C2H2_1"/>
    <property type="match status" value="2"/>
</dbReference>
<evidence type="ECO:0000259" key="11">
    <source>
        <dbReference type="PROSITE" id="PS50157"/>
    </source>
</evidence>
<dbReference type="GO" id="GO:0008270">
    <property type="term" value="F:zinc ion binding"/>
    <property type="evidence" value="ECO:0007669"/>
    <property type="project" value="UniProtKB-KW"/>
</dbReference>
<feature type="non-terminal residue" evidence="12">
    <location>
        <position position="158"/>
    </location>
</feature>
<evidence type="ECO:0000256" key="4">
    <source>
        <dbReference type="ARBA" id="ARBA00022771"/>
    </source>
</evidence>
<dbReference type="Proteomes" id="UP001187531">
    <property type="component" value="Unassembled WGS sequence"/>
</dbReference>
<reference evidence="12" key="1">
    <citation type="submission" date="2023-07" db="EMBL/GenBank/DDBJ databases">
        <title>Chromosome-level genome assembly of Artemia franciscana.</title>
        <authorList>
            <person name="Jo E."/>
        </authorList>
    </citation>
    <scope>NUCLEOTIDE SEQUENCE</scope>
    <source>
        <tissue evidence="12">Whole body</tissue>
    </source>
</reference>
<protein>
    <recommendedName>
        <fullName evidence="11">C2H2-type domain-containing protein</fullName>
    </recommendedName>
</protein>
<proteinExistence type="predicted"/>
<dbReference type="InterPro" id="IPR036236">
    <property type="entry name" value="Znf_C2H2_sf"/>
</dbReference>
<evidence type="ECO:0000313" key="12">
    <source>
        <dbReference type="EMBL" id="KAK2714928.1"/>
    </source>
</evidence>
<gene>
    <name evidence="12" type="ORF">QYM36_009807</name>
</gene>
<feature type="domain" description="C2H2-type" evidence="11">
    <location>
        <begin position="47"/>
        <end position="74"/>
    </location>
</feature>
<dbReference type="EMBL" id="JAVRJZ010000012">
    <property type="protein sequence ID" value="KAK2714928.1"/>
    <property type="molecule type" value="Genomic_DNA"/>
</dbReference>
<dbReference type="PANTHER" id="PTHR24399:SF70">
    <property type="entry name" value="C2H2-TYPE DOMAIN-CONTAINING PROTEIN"/>
    <property type="match status" value="1"/>
</dbReference>
<keyword evidence="5" id="KW-0862">Zinc</keyword>
<dbReference type="FunFam" id="3.30.160.60:FF:002343">
    <property type="entry name" value="Zinc finger protein 33A"/>
    <property type="match status" value="1"/>
</dbReference>
<sequence>MFSSYFSDHQRTHTEDKPLECEICRKCFASNSSLAAHQDIHSREKRLECDTCDKHFNSKYGLYHHKRTHSGENLLNVKYVESHQTCYNIMAEVIDIDQEYEDSDKDSDDSEPSNKKPRITKKTADQRYKTEWERESDFNEWLRKGKVQTGQNSGYLAN</sequence>
<comment type="caution">
    <text evidence="12">The sequence shown here is derived from an EMBL/GenBank/DDBJ whole genome shotgun (WGS) entry which is preliminary data.</text>
</comment>
<dbReference type="SUPFAM" id="SSF57667">
    <property type="entry name" value="beta-beta-alpha zinc fingers"/>
    <property type="match status" value="1"/>
</dbReference>
<organism evidence="12 13">
    <name type="scientific">Artemia franciscana</name>
    <name type="common">Brine shrimp</name>
    <name type="synonym">Artemia sanfranciscana</name>
    <dbReference type="NCBI Taxonomy" id="6661"/>
    <lineage>
        <taxon>Eukaryota</taxon>
        <taxon>Metazoa</taxon>
        <taxon>Ecdysozoa</taxon>
        <taxon>Arthropoda</taxon>
        <taxon>Crustacea</taxon>
        <taxon>Branchiopoda</taxon>
        <taxon>Anostraca</taxon>
        <taxon>Artemiidae</taxon>
        <taxon>Artemia</taxon>
    </lineage>
</organism>
<keyword evidence="4 9" id="KW-0863">Zinc-finger</keyword>
<evidence type="ECO:0000256" key="9">
    <source>
        <dbReference type="PROSITE-ProRule" id="PRU00042"/>
    </source>
</evidence>
<dbReference type="SMART" id="SM00355">
    <property type="entry name" value="ZnF_C2H2"/>
    <property type="match status" value="2"/>
</dbReference>
<evidence type="ECO:0000256" key="2">
    <source>
        <dbReference type="ARBA" id="ARBA00022723"/>
    </source>
</evidence>
<dbReference type="PROSITE" id="PS50157">
    <property type="entry name" value="ZINC_FINGER_C2H2_2"/>
    <property type="match status" value="2"/>
</dbReference>
<feature type="compositionally biased region" description="Acidic residues" evidence="10">
    <location>
        <begin position="98"/>
        <end position="111"/>
    </location>
</feature>
<evidence type="ECO:0000256" key="7">
    <source>
        <dbReference type="ARBA" id="ARBA00023163"/>
    </source>
</evidence>
<dbReference type="PANTHER" id="PTHR24399">
    <property type="entry name" value="ZINC FINGER AND BTB DOMAIN-CONTAINING"/>
    <property type="match status" value="1"/>
</dbReference>
<evidence type="ECO:0000256" key="10">
    <source>
        <dbReference type="SAM" id="MobiDB-lite"/>
    </source>
</evidence>
<dbReference type="Gene3D" id="3.30.160.60">
    <property type="entry name" value="Classic Zinc Finger"/>
    <property type="match status" value="2"/>
</dbReference>
<feature type="domain" description="C2H2-type" evidence="11">
    <location>
        <begin position="19"/>
        <end position="46"/>
    </location>
</feature>
<feature type="region of interest" description="Disordered" evidence="10">
    <location>
        <begin position="98"/>
        <end position="129"/>
    </location>
</feature>